<geneLocation type="plasmid" evidence="3">
    <name>prln1</name>
</geneLocation>
<name>A0A2K9ZCN5_RHILE</name>
<dbReference type="EMBL" id="CP025013">
    <property type="protein sequence ID" value="AUW46006.1"/>
    <property type="molecule type" value="Genomic_DNA"/>
</dbReference>
<feature type="region of interest" description="Disordered" evidence="1">
    <location>
        <begin position="42"/>
        <end position="71"/>
    </location>
</feature>
<dbReference type="Proteomes" id="UP000238523">
    <property type="component" value="Plasmid pRLN1"/>
</dbReference>
<dbReference type="AlphaFoldDB" id="A0A2K9ZCN5"/>
<evidence type="ECO:0000256" key="1">
    <source>
        <dbReference type="SAM" id="MobiDB-lite"/>
    </source>
</evidence>
<protein>
    <submittedName>
        <fullName evidence="2">Uncharacterized protein</fullName>
    </submittedName>
</protein>
<sequence>MTTRHDPFTPESLCRDSRLEELIRSDSKRIIFQWLTRVAKETHSGIKDAIRQSPVGGVSRRRKSSKSPLSS</sequence>
<evidence type="ECO:0000313" key="3">
    <source>
        <dbReference type="Proteomes" id="UP000238523"/>
    </source>
</evidence>
<reference evidence="2 3" key="1">
    <citation type="submission" date="2017-11" db="EMBL/GenBank/DDBJ databases">
        <title>Complete genome of Rhizobium leguminosarum Norway, an ineffective micro-symbiont.</title>
        <authorList>
            <person name="Hoffrichter A."/>
            <person name="Liang J."/>
            <person name="Brachmann A."/>
            <person name="Marin M."/>
        </authorList>
    </citation>
    <scope>NUCLEOTIDE SEQUENCE [LARGE SCALE GENOMIC DNA]</scope>
    <source>
        <strain evidence="2 3">Norway</strain>
        <plasmid evidence="3">prln1</plasmid>
    </source>
</reference>
<organism evidence="2 3">
    <name type="scientific">Rhizobium leguminosarum</name>
    <dbReference type="NCBI Taxonomy" id="384"/>
    <lineage>
        <taxon>Bacteria</taxon>
        <taxon>Pseudomonadati</taxon>
        <taxon>Pseudomonadota</taxon>
        <taxon>Alphaproteobacteria</taxon>
        <taxon>Hyphomicrobiales</taxon>
        <taxon>Rhizobiaceae</taxon>
        <taxon>Rhizobium/Agrobacterium group</taxon>
        <taxon>Rhizobium</taxon>
    </lineage>
</organism>
<evidence type="ECO:0000313" key="2">
    <source>
        <dbReference type="EMBL" id="AUW46006.1"/>
    </source>
</evidence>
<keyword evidence="2" id="KW-0614">Plasmid</keyword>
<accession>A0A2K9ZCN5</accession>
<proteinExistence type="predicted"/>
<gene>
    <name evidence="2" type="ORF">CUJ84_pRLN1000545</name>
</gene>